<evidence type="ECO:0000256" key="3">
    <source>
        <dbReference type="ARBA" id="ARBA00022454"/>
    </source>
</evidence>
<evidence type="ECO:0000256" key="1">
    <source>
        <dbReference type="ARBA" id="ARBA00004123"/>
    </source>
</evidence>
<evidence type="ECO:0000256" key="8">
    <source>
        <dbReference type="ARBA" id="ARBA00023172"/>
    </source>
</evidence>
<evidence type="ECO:0000256" key="7">
    <source>
        <dbReference type="ARBA" id="ARBA00023054"/>
    </source>
</evidence>
<dbReference type="GO" id="GO:0035861">
    <property type="term" value="C:site of double-strand break"/>
    <property type="evidence" value="ECO:0007669"/>
    <property type="project" value="TreeGrafter"/>
</dbReference>
<dbReference type="Proteomes" id="UP000242450">
    <property type="component" value="Chromosome 33"/>
</dbReference>
<keyword evidence="9" id="KW-0234">DNA repair</keyword>
<dbReference type="AlphaFoldDB" id="A0A212C288"/>
<evidence type="ECO:0000256" key="10">
    <source>
        <dbReference type="ARBA" id="ARBA00023242"/>
    </source>
</evidence>
<dbReference type="EMBL" id="MKHE01000033">
    <property type="protein sequence ID" value="OWK00105.1"/>
    <property type="molecule type" value="Genomic_DNA"/>
</dbReference>
<sequence length="467" mass="54007">MELSVISITLRNSGGDAKCLCDIPAAWTESQSYKLKSETRTMASTRKEELSVVLDHFNIQYLEKEECFQSTAGLSTLKANLRYLKHEMAWAVVNETGKQWNAMKDNIKIRKDHADGLDRKMKNSRSNLMKQKKNTRIFKIKQKRLVRRQMHEHQNVWYCKQIDVTATKRAYNETKVLYNHSLKKFQIRSSDSFIHLWDTELALAIESCLKGLLQAYCCHNHAEERMLQAQIKRFYSLGTSQPQIIVSEFWNKTCSFPTVLTALETGNAVVTNSLTDMRDIETVLLIKNNCVACAVMQSQSYPRIVAFTADGDQVFVGCYYLPEIRLEFLNRNVDLFQTDLEKKVEKYISPDNKFSAIFKKQELIDTKHINNLGGLCNTNCTLTSYLSQPIYGKMNFVHKNEAVTVSVPPGERNKVPFNKRKALSRDAWTSLMFYMIRLTKEHNEYDIQDSRFPVFRFILLTPQSTSS</sequence>
<dbReference type="PANTHER" id="PTHR19306:SF6">
    <property type="entry name" value="STRUCTURAL MAINTENANCE OF CHROMOSOMES PROTEIN 6"/>
    <property type="match status" value="1"/>
</dbReference>
<keyword evidence="3" id="KW-0158">Chromosome</keyword>
<evidence type="ECO:0000313" key="11">
    <source>
        <dbReference type="EMBL" id="OWK00105.1"/>
    </source>
</evidence>
<evidence type="ECO:0000256" key="2">
    <source>
        <dbReference type="ARBA" id="ARBA00004286"/>
    </source>
</evidence>
<keyword evidence="12" id="KW-1185">Reference proteome</keyword>
<dbReference type="GO" id="GO:0005524">
    <property type="term" value="F:ATP binding"/>
    <property type="evidence" value="ECO:0007669"/>
    <property type="project" value="UniProtKB-KW"/>
</dbReference>
<keyword evidence="8" id="KW-0233">DNA recombination</keyword>
<comment type="caution">
    <text evidence="11">The sequence shown here is derived from an EMBL/GenBank/DDBJ whole genome shotgun (WGS) entry which is preliminary data.</text>
</comment>
<dbReference type="GO" id="GO:0005634">
    <property type="term" value="C:nucleus"/>
    <property type="evidence" value="ECO:0007669"/>
    <property type="project" value="UniProtKB-SubCell"/>
</dbReference>
<accession>A0A212C288</accession>
<dbReference type="GO" id="GO:0003697">
    <property type="term" value="F:single-stranded DNA binding"/>
    <property type="evidence" value="ECO:0007669"/>
    <property type="project" value="TreeGrafter"/>
</dbReference>
<evidence type="ECO:0000256" key="6">
    <source>
        <dbReference type="ARBA" id="ARBA00022840"/>
    </source>
</evidence>
<dbReference type="GO" id="GO:0000724">
    <property type="term" value="P:double-strand break repair via homologous recombination"/>
    <property type="evidence" value="ECO:0007669"/>
    <property type="project" value="TreeGrafter"/>
</dbReference>
<keyword evidence="4" id="KW-0547">Nucleotide-binding</keyword>
<name>A0A212C288_CEREH</name>
<keyword evidence="7" id="KW-0175">Coiled coil</keyword>
<feature type="non-terminal residue" evidence="11">
    <location>
        <position position="467"/>
    </location>
</feature>
<dbReference type="OrthoDB" id="10072614at2759"/>
<proteinExistence type="predicted"/>
<keyword evidence="6" id="KW-0067">ATP-binding</keyword>
<evidence type="ECO:0000256" key="4">
    <source>
        <dbReference type="ARBA" id="ARBA00022741"/>
    </source>
</evidence>
<comment type="subcellular location">
    <subcellularLocation>
        <location evidence="2">Chromosome</location>
    </subcellularLocation>
    <subcellularLocation>
        <location evidence="1">Nucleus</location>
    </subcellularLocation>
</comment>
<protein>
    <submittedName>
        <fullName evidence="11">Uncharacterized protein</fullName>
    </submittedName>
</protein>
<evidence type="ECO:0000256" key="9">
    <source>
        <dbReference type="ARBA" id="ARBA00023204"/>
    </source>
</evidence>
<keyword evidence="5" id="KW-0227">DNA damage</keyword>
<evidence type="ECO:0000313" key="12">
    <source>
        <dbReference type="Proteomes" id="UP000242450"/>
    </source>
</evidence>
<dbReference type="GO" id="GO:0003684">
    <property type="term" value="F:damaged DNA binding"/>
    <property type="evidence" value="ECO:0007669"/>
    <property type="project" value="TreeGrafter"/>
</dbReference>
<gene>
    <name evidence="11" type="ORF">Celaphus_00015773</name>
</gene>
<reference evidence="11 12" key="1">
    <citation type="journal article" date="2018" name="Mol. Genet. Genomics">
        <title>The red deer Cervus elaphus genome CerEla1.0: sequencing, annotating, genes, and chromosomes.</title>
        <authorList>
            <person name="Bana N.A."/>
            <person name="Nyiri A."/>
            <person name="Nagy J."/>
            <person name="Frank K."/>
            <person name="Nagy T."/>
            <person name="Steger V."/>
            <person name="Schiller M."/>
            <person name="Lakatos P."/>
            <person name="Sugar L."/>
            <person name="Horn P."/>
            <person name="Barta E."/>
            <person name="Orosz L."/>
        </authorList>
    </citation>
    <scope>NUCLEOTIDE SEQUENCE [LARGE SCALE GENOMIC DNA]</scope>
    <source>
        <strain evidence="11">Hungarian</strain>
    </source>
</reference>
<dbReference type="PANTHER" id="PTHR19306">
    <property type="entry name" value="STRUCTURAL MAINTENANCE OF CHROMOSOMES 5,6 SMC5, SMC6"/>
    <property type="match status" value="1"/>
</dbReference>
<dbReference type="GO" id="GO:0030915">
    <property type="term" value="C:Smc5-Smc6 complex"/>
    <property type="evidence" value="ECO:0007669"/>
    <property type="project" value="TreeGrafter"/>
</dbReference>
<organism evidence="11 12">
    <name type="scientific">Cervus elaphus hippelaphus</name>
    <name type="common">European red deer</name>
    <dbReference type="NCBI Taxonomy" id="46360"/>
    <lineage>
        <taxon>Eukaryota</taxon>
        <taxon>Metazoa</taxon>
        <taxon>Chordata</taxon>
        <taxon>Craniata</taxon>
        <taxon>Vertebrata</taxon>
        <taxon>Euteleostomi</taxon>
        <taxon>Mammalia</taxon>
        <taxon>Eutheria</taxon>
        <taxon>Laurasiatheria</taxon>
        <taxon>Artiodactyla</taxon>
        <taxon>Ruminantia</taxon>
        <taxon>Pecora</taxon>
        <taxon>Cervidae</taxon>
        <taxon>Cervinae</taxon>
        <taxon>Cervus</taxon>
    </lineage>
</organism>
<evidence type="ECO:0000256" key="5">
    <source>
        <dbReference type="ARBA" id="ARBA00022763"/>
    </source>
</evidence>
<keyword evidence="10" id="KW-0539">Nucleus</keyword>